<proteinExistence type="predicted"/>
<evidence type="ECO:0000313" key="1">
    <source>
        <dbReference type="EMBL" id="MPC29635.1"/>
    </source>
</evidence>
<protein>
    <submittedName>
        <fullName evidence="1">Uncharacterized protein</fullName>
    </submittedName>
</protein>
<reference evidence="1 2" key="1">
    <citation type="submission" date="2019-05" db="EMBL/GenBank/DDBJ databases">
        <title>Another draft genome of Portunus trituberculatus and its Hox gene families provides insights of decapod evolution.</title>
        <authorList>
            <person name="Jeong J.-H."/>
            <person name="Song I."/>
            <person name="Kim S."/>
            <person name="Choi T."/>
            <person name="Kim D."/>
            <person name="Ryu S."/>
            <person name="Kim W."/>
        </authorList>
    </citation>
    <scope>NUCLEOTIDE SEQUENCE [LARGE SCALE GENOMIC DNA]</scope>
    <source>
        <tissue evidence="1">Muscle</tissue>
    </source>
</reference>
<gene>
    <name evidence="1" type="ORF">E2C01_022879</name>
</gene>
<dbReference type="Proteomes" id="UP000324222">
    <property type="component" value="Unassembled WGS sequence"/>
</dbReference>
<organism evidence="1 2">
    <name type="scientific">Portunus trituberculatus</name>
    <name type="common">Swimming crab</name>
    <name type="synonym">Neptunus trituberculatus</name>
    <dbReference type="NCBI Taxonomy" id="210409"/>
    <lineage>
        <taxon>Eukaryota</taxon>
        <taxon>Metazoa</taxon>
        <taxon>Ecdysozoa</taxon>
        <taxon>Arthropoda</taxon>
        <taxon>Crustacea</taxon>
        <taxon>Multicrustacea</taxon>
        <taxon>Malacostraca</taxon>
        <taxon>Eumalacostraca</taxon>
        <taxon>Eucarida</taxon>
        <taxon>Decapoda</taxon>
        <taxon>Pleocyemata</taxon>
        <taxon>Brachyura</taxon>
        <taxon>Eubrachyura</taxon>
        <taxon>Portunoidea</taxon>
        <taxon>Portunidae</taxon>
        <taxon>Portuninae</taxon>
        <taxon>Portunus</taxon>
    </lineage>
</organism>
<sequence>MKIPPITNILSSCEILWDGHQVSSHCPTLGTGELEQKLTPPTVLTLRPLLCESSSLTIPCRHRDISTAWGLFTRTHRISSRLIRYSNDNSRLTCWLASRLAHPSLLPLLGLPSLQG</sequence>
<evidence type="ECO:0000313" key="2">
    <source>
        <dbReference type="Proteomes" id="UP000324222"/>
    </source>
</evidence>
<dbReference type="EMBL" id="VSRR010002106">
    <property type="protein sequence ID" value="MPC29635.1"/>
    <property type="molecule type" value="Genomic_DNA"/>
</dbReference>
<accession>A0A5B7E8I0</accession>
<dbReference type="AlphaFoldDB" id="A0A5B7E8I0"/>
<name>A0A5B7E8I0_PORTR</name>
<comment type="caution">
    <text evidence="1">The sequence shown here is derived from an EMBL/GenBank/DDBJ whole genome shotgun (WGS) entry which is preliminary data.</text>
</comment>
<keyword evidence="2" id="KW-1185">Reference proteome</keyword>